<evidence type="ECO:0000256" key="4">
    <source>
        <dbReference type="ARBA" id="ARBA00011790"/>
    </source>
</evidence>
<feature type="domain" description="Complex 1 LYR protein" evidence="16">
    <location>
        <begin position="16"/>
        <end position="70"/>
    </location>
</feature>
<evidence type="ECO:0000313" key="17">
    <source>
        <dbReference type="EMBL" id="CAH3026188.1"/>
    </source>
</evidence>
<dbReference type="PANTHER" id="PTHR12868:SF0">
    <property type="entry name" value="NADH DEHYDROGENASE [UBIQUINONE] 1 BETA SUBCOMPLEX SUBUNIT 9"/>
    <property type="match status" value="1"/>
</dbReference>
<keyword evidence="7" id="KW-0597">Phosphoprotein</keyword>
<dbReference type="CDD" id="cd20263">
    <property type="entry name" value="Complex1_LYR_NDUFB9_LYRM3"/>
    <property type="match status" value="1"/>
</dbReference>
<dbReference type="InterPro" id="IPR008011">
    <property type="entry name" value="Complex1_LYR_dom"/>
</dbReference>
<evidence type="ECO:0000256" key="11">
    <source>
        <dbReference type="ARBA" id="ARBA00022990"/>
    </source>
</evidence>
<evidence type="ECO:0000256" key="3">
    <source>
        <dbReference type="ARBA" id="ARBA00009508"/>
    </source>
</evidence>
<keyword evidence="8" id="KW-0679">Respiratory chain</keyword>
<evidence type="ECO:0000256" key="1">
    <source>
        <dbReference type="ARBA" id="ARBA00002920"/>
    </source>
</evidence>
<evidence type="ECO:0000256" key="2">
    <source>
        <dbReference type="ARBA" id="ARBA00004443"/>
    </source>
</evidence>
<accession>A0ABN8MCA9</accession>
<comment type="subcellular location">
    <subcellularLocation>
        <location evidence="2">Mitochondrion inner membrane</location>
        <topology evidence="2">Peripheral membrane protein</topology>
        <orientation evidence="2">Matrix side</orientation>
    </subcellularLocation>
</comment>
<comment type="similarity">
    <text evidence="3">Belongs to the complex I LYR family.</text>
</comment>
<dbReference type="EMBL" id="CALNXI010000393">
    <property type="protein sequence ID" value="CAH3026188.1"/>
    <property type="molecule type" value="Genomic_DNA"/>
</dbReference>
<keyword evidence="13" id="KW-0472">Membrane</keyword>
<evidence type="ECO:0000256" key="9">
    <source>
        <dbReference type="ARBA" id="ARBA00022792"/>
    </source>
</evidence>
<evidence type="ECO:0000256" key="8">
    <source>
        <dbReference type="ARBA" id="ARBA00022660"/>
    </source>
</evidence>
<evidence type="ECO:0000256" key="15">
    <source>
        <dbReference type="ARBA" id="ARBA00032528"/>
    </source>
</evidence>
<keyword evidence="6" id="KW-0813">Transport</keyword>
<evidence type="ECO:0000256" key="7">
    <source>
        <dbReference type="ARBA" id="ARBA00022553"/>
    </source>
</evidence>
<keyword evidence="10" id="KW-0249">Electron transport</keyword>
<evidence type="ECO:0000256" key="14">
    <source>
        <dbReference type="ARBA" id="ARBA00030192"/>
    </source>
</evidence>
<organism evidence="17 18">
    <name type="scientific">Porites evermanni</name>
    <dbReference type="NCBI Taxonomy" id="104178"/>
    <lineage>
        <taxon>Eukaryota</taxon>
        <taxon>Metazoa</taxon>
        <taxon>Cnidaria</taxon>
        <taxon>Anthozoa</taxon>
        <taxon>Hexacorallia</taxon>
        <taxon>Scleractinia</taxon>
        <taxon>Fungiina</taxon>
        <taxon>Poritidae</taxon>
        <taxon>Porites</taxon>
    </lineage>
</organism>
<dbReference type="PANTHER" id="PTHR12868">
    <property type="entry name" value="NADH-UBIQUINONE OXIDOREDUCTASE B22 SUBUNIT"/>
    <property type="match status" value="1"/>
</dbReference>
<evidence type="ECO:0000256" key="12">
    <source>
        <dbReference type="ARBA" id="ARBA00023128"/>
    </source>
</evidence>
<name>A0ABN8MCA9_9CNID</name>
<dbReference type="InterPro" id="IPR033034">
    <property type="entry name" value="NDUFB9"/>
</dbReference>
<comment type="caution">
    <text evidence="17">The sequence shown here is derived from an EMBL/GenBank/DDBJ whole genome shotgun (WGS) entry which is preliminary data.</text>
</comment>
<sequence length="141" mass="16855">MAYIASHLKKGITHQQRVMRLYRNSLKHLLSWCIDRESWREEALILRDRFDKYKNETNQKMIDKVLQDAEIEFENKRHPFPYIDPVSPDGSKWERNLPPPPHNILVNPIISQINTLLLPYFISYYSSAFNQFHNHDAEVYA</sequence>
<keyword evidence="9" id="KW-0999">Mitochondrion inner membrane</keyword>
<feature type="non-terminal residue" evidence="17">
    <location>
        <position position="141"/>
    </location>
</feature>
<proteinExistence type="inferred from homology"/>
<keyword evidence="12" id="KW-0496">Mitochondrion</keyword>
<evidence type="ECO:0000259" key="16">
    <source>
        <dbReference type="Pfam" id="PF05347"/>
    </source>
</evidence>
<keyword evidence="11" id="KW-0007">Acetylation</keyword>
<reference evidence="17 18" key="1">
    <citation type="submission" date="2022-05" db="EMBL/GenBank/DDBJ databases">
        <authorList>
            <consortium name="Genoscope - CEA"/>
            <person name="William W."/>
        </authorList>
    </citation>
    <scope>NUCLEOTIDE SEQUENCE [LARGE SCALE GENOMIC DNA]</scope>
</reference>
<evidence type="ECO:0000256" key="5">
    <source>
        <dbReference type="ARBA" id="ARBA00018684"/>
    </source>
</evidence>
<comment type="function">
    <text evidence="1">Accessory subunit of the mitochondrial membrane respiratory chain NADH dehydrogenase (Complex I), that is believed to be not involved in catalysis. Complex I functions in the transfer of electrons from NADH to the respiratory chain. The immediate electron acceptor for the enzyme is believed to be ubiquinone.</text>
</comment>
<keyword evidence="18" id="KW-1185">Reference proteome</keyword>
<gene>
    <name evidence="17" type="ORF">PEVE_00028340</name>
</gene>
<dbReference type="Pfam" id="PF05347">
    <property type="entry name" value="Complex1_LYR"/>
    <property type="match status" value="1"/>
</dbReference>
<evidence type="ECO:0000313" key="18">
    <source>
        <dbReference type="Proteomes" id="UP001159427"/>
    </source>
</evidence>
<evidence type="ECO:0000256" key="6">
    <source>
        <dbReference type="ARBA" id="ARBA00022448"/>
    </source>
</evidence>
<evidence type="ECO:0000256" key="10">
    <source>
        <dbReference type="ARBA" id="ARBA00022982"/>
    </source>
</evidence>
<protein>
    <recommendedName>
        <fullName evidence="5">NADH dehydrogenase [ubiquinone] 1 beta subcomplex subunit 9</fullName>
    </recommendedName>
    <alternativeName>
        <fullName evidence="14">Complex I-B22</fullName>
    </alternativeName>
    <alternativeName>
        <fullName evidence="15">NADH-ubiquinone oxidoreductase B22 subunit</fullName>
    </alternativeName>
</protein>
<dbReference type="Proteomes" id="UP001159427">
    <property type="component" value="Unassembled WGS sequence"/>
</dbReference>
<comment type="subunit">
    <text evidence="4">Mammalian complex I is composed of 45 different subunits.</text>
</comment>
<dbReference type="InterPro" id="IPR045292">
    <property type="entry name" value="Complex1_LYR_NDUFB9_LYRM3"/>
</dbReference>
<evidence type="ECO:0000256" key="13">
    <source>
        <dbReference type="ARBA" id="ARBA00023136"/>
    </source>
</evidence>